<dbReference type="GO" id="GO:0005743">
    <property type="term" value="C:mitochondrial inner membrane"/>
    <property type="evidence" value="ECO:0007669"/>
    <property type="project" value="UniProtKB-SubCell"/>
</dbReference>
<keyword evidence="12" id="KW-0349">Heme</keyword>
<evidence type="ECO:0000256" key="1">
    <source>
        <dbReference type="ARBA" id="ARBA00004448"/>
    </source>
</evidence>
<proteinExistence type="inferred from homology"/>
<keyword evidence="9 12" id="KW-0472">Membrane</keyword>
<evidence type="ECO:0000313" key="14">
    <source>
        <dbReference type="Proteomes" id="UP000494165"/>
    </source>
</evidence>
<feature type="binding site" description="axial binding residue" evidence="11">
    <location>
        <position position="105"/>
    </location>
    <ligand>
        <name>heme b</name>
        <dbReference type="ChEBI" id="CHEBI:60344"/>
        <note>ligand shared with SDHC</note>
    </ligand>
    <ligandPart>
        <name>Fe</name>
        <dbReference type="ChEBI" id="CHEBI:18248"/>
    </ligandPart>
</feature>
<dbReference type="EMBL" id="CADEPI010000132">
    <property type="protein sequence ID" value="CAB3376785.1"/>
    <property type="molecule type" value="Genomic_DNA"/>
</dbReference>
<evidence type="ECO:0000256" key="6">
    <source>
        <dbReference type="ARBA" id="ARBA00022946"/>
    </source>
</evidence>
<name>A0A8S1D987_9INSE</name>
<keyword evidence="8 12" id="KW-0496">Mitochondrion</keyword>
<keyword evidence="4 12" id="KW-0812">Transmembrane</keyword>
<dbReference type="PANTHER" id="PTHR13337:SF2">
    <property type="entry name" value="SUCCINATE DEHYDROGENASE [UBIQUINONE] CYTOCHROME B SMALL SUBUNIT, MITOCHONDRIAL"/>
    <property type="match status" value="1"/>
</dbReference>
<evidence type="ECO:0000256" key="2">
    <source>
        <dbReference type="ARBA" id="ARBA00007294"/>
    </source>
</evidence>
<dbReference type="GO" id="GO:0046872">
    <property type="term" value="F:metal ion binding"/>
    <property type="evidence" value="ECO:0007669"/>
    <property type="project" value="UniProtKB-KW"/>
</dbReference>
<dbReference type="AlphaFoldDB" id="A0A8S1D987"/>
<reference evidence="13 14" key="1">
    <citation type="submission" date="2020-04" db="EMBL/GenBank/DDBJ databases">
        <authorList>
            <person name="Alioto T."/>
            <person name="Alioto T."/>
            <person name="Gomez Garrido J."/>
        </authorList>
    </citation>
    <scope>NUCLEOTIDE SEQUENCE [LARGE SCALE GENOMIC DNA]</scope>
</reference>
<dbReference type="GO" id="GO:0048039">
    <property type="term" value="F:ubiquinone binding"/>
    <property type="evidence" value="ECO:0007669"/>
    <property type="project" value="TreeGrafter"/>
</dbReference>
<feature type="transmembrane region" description="Helical" evidence="12">
    <location>
        <begin position="74"/>
        <end position="90"/>
    </location>
</feature>
<keyword evidence="11" id="KW-0408">Iron</keyword>
<evidence type="ECO:0000256" key="11">
    <source>
        <dbReference type="PIRSR" id="PIRSR607992-2"/>
    </source>
</evidence>
<keyword evidence="3 12" id="KW-0813">Transport</keyword>
<keyword evidence="11 12" id="KW-0479">Metal-binding</keyword>
<dbReference type="GO" id="GO:0006099">
    <property type="term" value="P:tricarboxylic acid cycle"/>
    <property type="evidence" value="ECO:0007669"/>
    <property type="project" value="UniProtKB-KW"/>
</dbReference>
<evidence type="ECO:0000256" key="9">
    <source>
        <dbReference type="ARBA" id="ARBA00023136"/>
    </source>
</evidence>
<comment type="similarity">
    <text evidence="2 12">Belongs to the CybS family.</text>
</comment>
<dbReference type="Proteomes" id="UP000494165">
    <property type="component" value="Unassembled WGS sequence"/>
</dbReference>
<dbReference type="GO" id="GO:0006121">
    <property type="term" value="P:mitochondrial electron transport, succinate to ubiquinone"/>
    <property type="evidence" value="ECO:0007669"/>
    <property type="project" value="TreeGrafter"/>
</dbReference>
<evidence type="ECO:0000256" key="7">
    <source>
        <dbReference type="ARBA" id="ARBA00022989"/>
    </source>
</evidence>
<dbReference type="InterPro" id="IPR007992">
    <property type="entry name" value="CybS"/>
</dbReference>
<dbReference type="GO" id="GO:0020037">
    <property type="term" value="F:heme binding"/>
    <property type="evidence" value="ECO:0007669"/>
    <property type="project" value="TreeGrafter"/>
</dbReference>
<organism evidence="13 14">
    <name type="scientific">Cloeon dipterum</name>
    <dbReference type="NCBI Taxonomy" id="197152"/>
    <lineage>
        <taxon>Eukaryota</taxon>
        <taxon>Metazoa</taxon>
        <taxon>Ecdysozoa</taxon>
        <taxon>Arthropoda</taxon>
        <taxon>Hexapoda</taxon>
        <taxon>Insecta</taxon>
        <taxon>Pterygota</taxon>
        <taxon>Palaeoptera</taxon>
        <taxon>Ephemeroptera</taxon>
        <taxon>Pisciforma</taxon>
        <taxon>Baetidae</taxon>
        <taxon>Cloeon</taxon>
    </lineage>
</organism>
<accession>A0A8S1D987</accession>
<comment type="caution">
    <text evidence="13">The sequence shown here is derived from an EMBL/GenBank/DDBJ whole genome shotgun (WGS) entry which is preliminary data.</text>
</comment>
<comment type="subcellular location">
    <subcellularLocation>
        <location evidence="1 12">Mitochondrion inner membrane</location>
        <topology evidence="1 12">Multi-pass membrane protein</topology>
    </subcellularLocation>
</comment>
<evidence type="ECO:0000313" key="13">
    <source>
        <dbReference type="EMBL" id="CAB3376785.1"/>
    </source>
</evidence>
<keyword evidence="12" id="KW-0816">Tricarboxylic acid cycle</keyword>
<comment type="caution">
    <text evidence="12">Lacks conserved residue(s) required for the propagation of feature annotation.</text>
</comment>
<evidence type="ECO:0000256" key="4">
    <source>
        <dbReference type="ARBA" id="ARBA00022692"/>
    </source>
</evidence>
<sequence length="192" mass="21062">MALALVIRCLPRSMNGSIRTSHMWSKGQLNGSIFKHYPAAGLLAKDTNAMVAVAPRREMSDGGDHVKLWTAERALSVGLLGIIPAAFIVPSPAMDYLLAVSLVMHCHWGIEASVVDYIRPAIFGPVIPKVAIASLYGLSIFALGGLIYFSYSDVGLVNAVKMFWKLDMRNILKLVCMVLPKLTLRVTHYQYS</sequence>
<dbReference type="CDD" id="cd03496">
    <property type="entry name" value="SQR_TypeC_CybS"/>
    <property type="match status" value="1"/>
</dbReference>
<dbReference type="PANTHER" id="PTHR13337">
    <property type="entry name" value="SUCCINATE DEHYDROGENASE"/>
    <property type="match status" value="1"/>
</dbReference>
<evidence type="ECO:0000256" key="8">
    <source>
        <dbReference type="ARBA" id="ARBA00023128"/>
    </source>
</evidence>
<keyword evidence="6 12" id="KW-0809">Transit peptide</keyword>
<dbReference type="InterPro" id="IPR034804">
    <property type="entry name" value="SQR/QFR_C/D"/>
</dbReference>
<gene>
    <name evidence="13" type="ORF">CLODIP_2_CD09132</name>
</gene>
<feature type="binding site" evidence="10">
    <location>
        <position position="117"/>
    </location>
    <ligand>
        <name>a ubiquinone</name>
        <dbReference type="ChEBI" id="CHEBI:16389"/>
        <note>ligand shared with IP/SDHB</note>
    </ligand>
</feature>
<protein>
    <recommendedName>
        <fullName evidence="12">Succinate dehydrogenase [ubiquinone] cytochrome b small subunit</fullName>
    </recommendedName>
</protein>
<dbReference type="OrthoDB" id="18577at2759"/>
<keyword evidence="5 12" id="KW-0999">Mitochondrion inner membrane</keyword>
<dbReference type="Pfam" id="PF05328">
    <property type="entry name" value="CybS"/>
    <property type="match status" value="1"/>
</dbReference>
<evidence type="ECO:0000256" key="10">
    <source>
        <dbReference type="PIRSR" id="PIRSR607992-1"/>
    </source>
</evidence>
<feature type="transmembrane region" description="Helical" evidence="12">
    <location>
        <begin position="130"/>
        <end position="151"/>
    </location>
</feature>
<keyword evidence="12" id="KW-0249">Electron transport</keyword>
<dbReference type="Gene3D" id="1.20.1300.10">
    <property type="entry name" value="Fumarate reductase/succinate dehydrogenase, transmembrane subunit"/>
    <property type="match status" value="1"/>
</dbReference>
<keyword evidence="7 12" id="KW-1133">Transmembrane helix</keyword>
<evidence type="ECO:0000256" key="5">
    <source>
        <dbReference type="ARBA" id="ARBA00022792"/>
    </source>
</evidence>
<evidence type="ECO:0000256" key="3">
    <source>
        <dbReference type="ARBA" id="ARBA00022448"/>
    </source>
</evidence>
<keyword evidence="14" id="KW-1185">Reference proteome</keyword>
<evidence type="ECO:0000256" key="12">
    <source>
        <dbReference type="RuleBase" id="RU364031"/>
    </source>
</evidence>
<comment type="function">
    <text evidence="12">Membrane-anchoring subunit of succinate dehydrogenase (SDH) that is involved in complex II of the mitochondrial electron transport chain and is responsible for transferring electrons from succinate to ubiquinone (coenzyme Q).</text>
</comment>